<dbReference type="Proteomes" id="UP000663879">
    <property type="component" value="Unassembled WGS sequence"/>
</dbReference>
<evidence type="ECO:0000313" key="3">
    <source>
        <dbReference type="Proteomes" id="UP000663879"/>
    </source>
</evidence>
<evidence type="ECO:0000256" key="1">
    <source>
        <dbReference type="SAM" id="MobiDB-lite"/>
    </source>
</evidence>
<proteinExistence type="predicted"/>
<evidence type="ECO:0000313" key="2">
    <source>
        <dbReference type="EMBL" id="CAF1012668.1"/>
    </source>
</evidence>
<feature type="region of interest" description="Disordered" evidence="1">
    <location>
        <begin position="56"/>
        <end position="81"/>
    </location>
</feature>
<name>A0A814HM00_9BILA</name>
<comment type="caution">
    <text evidence="2">The sequence shown here is derived from an EMBL/GenBank/DDBJ whole genome shotgun (WGS) entry which is preliminary data.</text>
</comment>
<dbReference type="EMBL" id="CAJNOC010004188">
    <property type="protein sequence ID" value="CAF1012668.1"/>
    <property type="molecule type" value="Genomic_DNA"/>
</dbReference>
<accession>A0A814HM00</accession>
<gene>
    <name evidence="2" type="ORF">OXX778_LOCUS16972</name>
</gene>
<protein>
    <submittedName>
        <fullName evidence="2">Uncharacterized protein</fullName>
    </submittedName>
</protein>
<dbReference type="AlphaFoldDB" id="A0A814HM00"/>
<sequence length="140" mass="15904">MYVYTRNHQIFLLKLEECCDEDGRRGSILSRRPSYASINDTEQNVIINLSSTHDLRNPSGGANTHGPEVQTPQSQIQQKLNPPEVVKLSVYGLEKLDEEMKKYLYKTLQSELDYWLLKNLMSNDGLENSKLVLVAVAGGY</sequence>
<keyword evidence="3" id="KW-1185">Reference proteome</keyword>
<organism evidence="2 3">
    <name type="scientific">Brachionus calyciflorus</name>
    <dbReference type="NCBI Taxonomy" id="104777"/>
    <lineage>
        <taxon>Eukaryota</taxon>
        <taxon>Metazoa</taxon>
        <taxon>Spiralia</taxon>
        <taxon>Gnathifera</taxon>
        <taxon>Rotifera</taxon>
        <taxon>Eurotatoria</taxon>
        <taxon>Monogononta</taxon>
        <taxon>Pseudotrocha</taxon>
        <taxon>Ploima</taxon>
        <taxon>Brachionidae</taxon>
        <taxon>Brachionus</taxon>
    </lineage>
</organism>
<feature type="compositionally biased region" description="Polar residues" evidence="1">
    <location>
        <begin position="70"/>
        <end position="80"/>
    </location>
</feature>
<reference evidence="2" key="1">
    <citation type="submission" date="2021-02" db="EMBL/GenBank/DDBJ databases">
        <authorList>
            <person name="Nowell W R."/>
        </authorList>
    </citation>
    <scope>NUCLEOTIDE SEQUENCE</scope>
    <source>
        <strain evidence="2">Ploen Becks lab</strain>
    </source>
</reference>